<organism evidence="1">
    <name type="scientific">Anopheles darlingi</name>
    <name type="common">Mosquito</name>
    <dbReference type="NCBI Taxonomy" id="43151"/>
    <lineage>
        <taxon>Eukaryota</taxon>
        <taxon>Metazoa</taxon>
        <taxon>Ecdysozoa</taxon>
        <taxon>Arthropoda</taxon>
        <taxon>Hexapoda</taxon>
        <taxon>Insecta</taxon>
        <taxon>Pterygota</taxon>
        <taxon>Neoptera</taxon>
        <taxon>Endopterygota</taxon>
        <taxon>Diptera</taxon>
        <taxon>Nematocera</taxon>
        <taxon>Culicoidea</taxon>
        <taxon>Culicidae</taxon>
        <taxon>Anophelinae</taxon>
        <taxon>Anopheles</taxon>
    </lineage>
</organism>
<protein>
    <submittedName>
        <fullName evidence="1">Putative secreted protein</fullName>
    </submittedName>
</protein>
<dbReference type="EMBL" id="GGFL01009051">
    <property type="protein sequence ID" value="MBW73229.1"/>
    <property type="molecule type" value="Transcribed_RNA"/>
</dbReference>
<evidence type="ECO:0000313" key="1">
    <source>
        <dbReference type="EMBL" id="MBW73229.1"/>
    </source>
</evidence>
<name>A0A2M4D6Q9_ANODA</name>
<proteinExistence type="predicted"/>
<accession>A0A2M4D6Q9</accession>
<dbReference type="AlphaFoldDB" id="A0A2M4D6Q9"/>
<reference evidence="1" key="1">
    <citation type="submission" date="2018-01" db="EMBL/GenBank/DDBJ databases">
        <title>An insight into the sialome of Amazonian anophelines.</title>
        <authorList>
            <person name="Ribeiro J.M."/>
            <person name="Scarpassa V."/>
            <person name="Calvo E."/>
        </authorList>
    </citation>
    <scope>NUCLEOTIDE SEQUENCE</scope>
</reference>
<sequence>MIWNSNFSTFLVSCCCHCQQQPSNGFIWGDLLTLLLSVVWCVWPVSELDLSPPPPPWAMNKCMCVCVCLCFVRT</sequence>